<evidence type="ECO:0000256" key="1">
    <source>
        <dbReference type="SAM" id="SignalP"/>
    </source>
</evidence>
<comment type="caution">
    <text evidence="2">The sequence shown here is derived from an EMBL/GenBank/DDBJ whole genome shotgun (WGS) entry which is preliminary data.</text>
</comment>
<name>A0A3S4ZXS1_9PLAT</name>
<accession>A0A3S4ZXS1</accession>
<dbReference type="Proteomes" id="UP000784294">
    <property type="component" value="Unassembled WGS sequence"/>
</dbReference>
<keyword evidence="3" id="KW-1185">Reference proteome</keyword>
<keyword evidence="1" id="KW-0732">Signal</keyword>
<gene>
    <name evidence="2" type="ORF">PXEA_LOCUS15912</name>
</gene>
<evidence type="ECO:0000313" key="2">
    <source>
        <dbReference type="EMBL" id="VEL22472.1"/>
    </source>
</evidence>
<protein>
    <recommendedName>
        <fullName evidence="4">Secreted protein</fullName>
    </recommendedName>
</protein>
<sequence length="89" mass="9557">MPLIYSLWVQLATVMRAQLVGSNGLACTMRVGISHFSLLPHCPSPQRLPLGHTLHLVVVTSTCKLLIHGSTVSLFASTSPSVLPRRLAA</sequence>
<evidence type="ECO:0008006" key="4">
    <source>
        <dbReference type="Google" id="ProtNLM"/>
    </source>
</evidence>
<dbReference type="EMBL" id="CAAALY010056602">
    <property type="protein sequence ID" value="VEL22472.1"/>
    <property type="molecule type" value="Genomic_DNA"/>
</dbReference>
<reference evidence="2" key="1">
    <citation type="submission" date="2018-11" db="EMBL/GenBank/DDBJ databases">
        <authorList>
            <consortium name="Pathogen Informatics"/>
        </authorList>
    </citation>
    <scope>NUCLEOTIDE SEQUENCE</scope>
</reference>
<feature type="signal peptide" evidence="1">
    <location>
        <begin position="1"/>
        <end position="17"/>
    </location>
</feature>
<evidence type="ECO:0000313" key="3">
    <source>
        <dbReference type="Proteomes" id="UP000784294"/>
    </source>
</evidence>
<organism evidence="2 3">
    <name type="scientific">Protopolystoma xenopodis</name>
    <dbReference type="NCBI Taxonomy" id="117903"/>
    <lineage>
        <taxon>Eukaryota</taxon>
        <taxon>Metazoa</taxon>
        <taxon>Spiralia</taxon>
        <taxon>Lophotrochozoa</taxon>
        <taxon>Platyhelminthes</taxon>
        <taxon>Monogenea</taxon>
        <taxon>Polyopisthocotylea</taxon>
        <taxon>Polystomatidea</taxon>
        <taxon>Polystomatidae</taxon>
        <taxon>Protopolystoma</taxon>
    </lineage>
</organism>
<feature type="chain" id="PRO_5018693405" description="Secreted protein" evidence="1">
    <location>
        <begin position="18"/>
        <end position="89"/>
    </location>
</feature>
<dbReference type="AlphaFoldDB" id="A0A3S4ZXS1"/>
<proteinExistence type="predicted"/>